<dbReference type="RefSeq" id="WP_068868046.1">
    <property type="nucleotide sequence ID" value="NZ_VDCI01000001.1"/>
</dbReference>
<keyword evidence="8 13" id="KW-1208">Phospholipid metabolism</keyword>
<evidence type="ECO:0000256" key="16">
    <source>
        <dbReference type="PIRSR" id="PIRSR000114-3"/>
    </source>
</evidence>
<feature type="binding site" evidence="16">
    <location>
        <begin position="15"/>
        <end position="20"/>
    </location>
    <ligand>
        <name>NAD(+)</name>
        <dbReference type="ChEBI" id="CHEBI:57540"/>
    </ligand>
</feature>
<gene>
    <name evidence="13" type="primary">gpsA</name>
    <name evidence="20" type="ORF">FGF68_00645</name>
</gene>
<feature type="binding site" evidence="13">
    <location>
        <position position="113"/>
    </location>
    <ligand>
        <name>NADPH</name>
        <dbReference type="ChEBI" id="CHEBI:57783"/>
    </ligand>
</feature>
<dbReference type="HAMAP" id="MF_00394">
    <property type="entry name" value="NAD_Glyc3P_dehydrog"/>
    <property type="match status" value="1"/>
</dbReference>
<feature type="binding site" evidence="15">
    <location>
        <position position="113"/>
    </location>
    <ligand>
        <name>substrate</name>
    </ligand>
</feature>
<dbReference type="Gene3D" id="3.40.50.720">
    <property type="entry name" value="NAD(P)-binding Rossmann-like Domain"/>
    <property type="match status" value="1"/>
</dbReference>
<feature type="binding site" evidence="13">
    <location>
        <position position="264"/>
    </location>
    <ligand>
        <name>sn-glycerol 3-phosphate</name>
        <dbReference type="ChEBI" id="CHEBI:57597"/>
    </ligand>
</feature>
<keyword evidence="4 13" id="KW-0560">Oxidoreductase</keyword>
<feature type="binding site" evidence="13">
    <location>
        <position position="263"/>
    </location>
    <ligand>
        <name>NADPH</name>
        <dbReference type="ChEBI" id="CHEBI:57783"/>
    </ligand>
</feature>
<dbReference type="NCBIfam" id="NF000941">
    <property type="entry name" value="PRK00094.1-3"/>
    <property type="match status" value="1"/>
</dbReference>
<evidence type="ECO:0000256" key="7">
    <source>
        <dbReference type="ARBA" id="ARBA00023209"/>
    </source>
</evidence>
<evidence type="ECO:0000256" key="6">
    <source>
        <dbReference type="ARBA" id="ARBA00023098"/>
    </source>
</evidence>
<dbReference type="GO" id="GO:0005829">
    <property type="term" value="C:cytosol"/>
    <property type="evidence" value="ECO:0007669"/>
    <property type="project" value="TreeGrafter"/>
</dbReference>
<evidence type="ECO:0000259" key="18">
    <source>
        <dbReference type="Pfam" id="PF01210"/>
    </source>
</evidence>
<dbReference type="UniPathway" id="UPA00940"/>
<feature type="binding site" evidence="13">
    <location>
        <position position="263"/>
    </location>
    <ligand>
        <name>sn-glycerol 3-phosphate</name>
        <dbReference type="ChEBI" id="CHEBI:57597"/>
    </ligand>
</feature>
<dbReference type="Gene3D" id="1.10.1040.10">
    <property type="entry name" value="N-(1-d-carboxylethyl)-l-norvaline Dehydrogenase, domain 2"/>
    <property type="match status" value="1"/>
</dbReference>
<feature type="binding site" evidence="13">
    <location>
        <position position="199"/>
    </location>
    <ligand>
        <name>sn-glycerol 3-phosphate</name>
        <dbReference type="ChEBI" id="CHEBI:57597"/>
    </ligand>
</feature>
<comment type="similarity">
    <text evidence="1 13 17">Belongs to the NAD-dependent glycerol-3-phosphate dehydrogenase family.</text>
</comment>
<feature type="binding site" evidence="13">
    <location>
        <position position="56"/>
    </location>
    <ligand>
        <name>NADPH</name>
        <dbReference type="ChEBI" id="CHEBI:57783"/>
    </ligand>
</feature>
<sequence length="341" mass="36444">MIDEPQHISSIAVLGAGSWGTTLAVLLAKKGYRVTLWAHRPDVALQLQLDRTNKRYLQGVEFPDSLEVSPHLHDAVRGADMVVIAVPAQAVRETVSQLQDDHVEGKLFVNVSKGIEAGSGLLMSQVLREVLPSLPESNIAALYGPSHAEEVSHGQPTTVVAASSCAVCAETVQQVFHTALFRVYVNPDIVGVEVGGSVKNIIAIAAGISDGIGYGDNAKAAIITRGLAEISRLSVAMGGDPMTQSGLSGIGDLVVTCLSRHSRNRFVGEQIGKGKSLDQVLSEMDMIAEGVETTRAVYQLGRKLGVDMPITSNVYEVLFSQKPLQEAIMDLMTRDPKAEMH</sequence>
<keyword evidence="5 13" id="KW-0520">NAD</keyword>
<dbReference type="NCBIfam" id="NF000940">
    <property type="entry name" value="PRK00094.1-2"/>
    <property type="match status" value="1"/>
</dbReference>
<feature type="binding site" evidence="16">
    <location>
        <position position="148"/>
    </location>
    <ligand>
        <name>NAD(+)</name>
        <dbReference type="ChEBI" id="CHEBI:57540"/>
    </ligand>
</feature>
<dbReference type="GO" id="GO:0008654">
    <property type="term" value="P:phospholipid biosynthetic process"/>
    <property type="evidence" value="ECO:0007669"/>
    <property type="project" value="UniProtKB-KW"/>
</dbReference>
<evidence type="ECO:0000313" key="21">
    <source>
        <dbReference type="Proteomes" id="UP000309544"/>
    </source>
</evidence>
<keyword evidence="2 13" id="KW-0444">Lipid biosynthesis</keyword>
<comment type="pathway">
    <text evidence="13">Membrane lipid metabolism; glycerophospholipid metabolism.</text>
</comment>
<dbReference type="GO" id="GO:0051287">
    <property type="term" value="F:NAD binding"/>
    <property type="evidence" value="ECO:0007669"/>
    <property type="project" value="InterPro"/>
</dbReference>
<dbReference type="AlphaFoldDB" id="A0A5C4S4X1"/>
<evidence type="ECO:0000256" key="12">
    <source>
        <dbReference type="ARBA" id="ARBA00080511"/>
    </source>
</evidence>
<comment type="catalytic activity">
    <reaction evidence="13">
        <text>sn-glycerol 3-phosphate + NAD(+) = dihydroxyacetone phosphate + NADH + H(+)</text>
        <dbReference type="Rhea" id="RHEA:11092"/>
        <dbReference type="ChEBI" id="CHEBI:15378"/>
        <dbReference type="ChEBI" id="CHEBI:57540"/>
        <dbReference type="ChEBI" id="CHEBI:57597"/>
        <dbReference type="ChEBI" id="CHEBI:57642"/>
        <dbReference type="ChEBI" id="CHEBI:57945"/>
        <dbReference type="EC" id="1.1.1.94"/>
    </reaction>
</comment>
<dbReference type="FunFam" id="1.10.1040.10:FF:000001">
    <property type="entry name" value="Glycerol-3-phosphate dehydrogenase [NAD(P)+]"/>
    <property type="match status" value="1"/>
</dbReference>
<feature type="binding site" evidence="13">
    <location>
        <position position="18"/>
    </location>
    <ligand>
        <name>NADPH</name>
        <dbReference type="ChEBI" id="CHEBI:57783"/>
    </ligand>
</feature>
<dbReference type="NCBIfam" id="NF000942">
    <property type="entry name" value="PRK00094.1-4"/>
    <property type="match status" value="1"/>
</dbReference>
<name>A0A5C4S4X1_PROVB</name>
<dbReference type="InterPro" id="IPR011128">
    <property type="entry name" value="G3P_DH_NAD-dep_N"/>
</dbReference>
<keyword evidence="7 13" id="KW-0594">Phospholipid biosynthesis</keyword>
<evidence type="ECO:0000256" key="10">
    <source>
        <dbReference type="ARBA" id="ARBA00066687"/>
    </source>
</evidence>
<evidence type="ECO:0000259" key="19">
    <source>
        <dbReference type="Pfam" id="PF07479"/>
    </source>
</evidence>
<keyword evidence="13" id="KW-0963">Cytoplasm</keyword>
<keyword evidence="21" id="KW-1185">Reference proteome</keyword>
<feature type="binding site" evidence="13">
    <location>
        <position position="252"/>
    </location>
    <ligand>
        <name>sn-glycerol 3-phosphate</name>
        <dbReference type="ChEBI" id="CHEBI:57597"/>
    </ligand>
</feature>
<feature type="binding site" evidence="13">
    <location>
        <position position="289"/>
    </location>
    <ligand>
        <name>NADPH</name>
        <dbReference type="ChEBI" id="CHEBI:57783"/>
    </ligand>
</feature>
<evidence type="ECO:0000256" key="8">
    <source>
        <dbReference type="ARBA" id="ARBA00023264"/>
    </source>
</evidence>
<dbReference type="EC" id="1.1.1.94" evidence="10 13"/>
<dbReference type="GO" id="GO:0141153">
    <property type="term" value="F:glycerol-3-phosphate dehydrogenase (NADP+) activity"/>
    <property type="evidence" value="ECO:0007669"/>
    <property type="project" value="RHEA"/>
</dbReference>
<dbReference type="GO" id="GO:0005975">
    <property type="term" value="P:carbohydrate metabolic process"/>
    <property type="evidence" value="ECO:0007669"/>
    <property type="project" value="InterPro"/>
</dbReference>
<dbReference type="GO" id="GO:0046167">
    <property type="term" value="P:glycerol-3-phosphate biosynthetic process"/>
    <property type="evidence" value="ECO:0007669"/>
    <property type="project" value="UniProtKB-UniRule"/>
</dbReference>
<evidence type="ECO:0000256" key="13">
    <source>
        <dbReference type="HAMAP-Rule" id="MF_00394"/>
    </source>
</evidence>
<comment type="subcellular location">
    <subcellularLocation>
        <location evidence="13">Cytoplasm</location>
    </subcellularLocation>
</comment>
<feature type="binding site" evidence="13">
    <location>
        <position position="262"/>
    </location>
    <ligand>
        <name>sn-glycerol 3-phosphate</name>
        <dbReference type="ChEBI" id="CHEBI:57597"/>
    </ligand>
</feature>
<dbReference type="InterPro" id="IPR008927">
    <property type="entry name" value="6-PGluconate_DH-like_C_sf"/>
</dbReference>
<comment type="catalytic activity">
    <reaction evidence="9">
        <text>sn-glycerol 3-phosphate + NADP(+) = dihydroxyacetone phosphate + NADPH + H(+)</text>
        <dbReference type="Rhea" id="RHEA:11096"/>
        <dbReference type="ChEBI" id="CHEBI:15378"/>
        <dbReference type="ChEBI" id="CHEBI:57597"/>
        <dbReference type="ChEBI" id="CHEBI:57642"/>
        <dbReference type="ChEBI" id="CHEBI:57783"/>
        <dbReference type="ChEBI" id="CHEBI:58349"/>
        <dbReference type="EC" id="1.1.1.94"/>
    </reaction>
    <physiologicalReaction direction="right-to-left" evidence="9">
        <dbReference type="Rhea" id="RHEA:11098"/>
    </physiologicalReaction>
</comment>
<feature type="binding site" evidence="15">
    <location>
        <begin position="263"/>
        <end position="264"/>
    </location>
    <ligand>
        <name>substrate</name>
    </ligand>
</feature>
<dbReference type="PROSITE" id="PS00957">
    <property type="entry name" value="NAD_G3PDH"/>
    <property type="match status" value="1"/>
</dbReference>
<evidence type="ECO:0000256" key="3">
    <source>
        <dbReference type="ARBA" id="ARBA00022857"/>
    </source>
</evidence>
<evidence type="ECO:0000256" key="4">
    <source>
        <dbReference type="ARBA" id="ARBA00023002"/>
    </source>
</evidence>
<evidence type="ECO:0000256" key="15">
    <source>
        <dbReference type="PIRSR" id="PIRSR000114-2"/>
    </source>
</evidence>
<feature type="domain" description="Glycerol-3-phosphate dehydrogenase NAD-dependent N-terminal" evidence="18">
    <location>
        <begin position="10"/>
        <end position="165"/>
    </location>
</feature>
<evidence type="ECO:0000313" key="20">
    <source>
        <dbReference type="EMBL" id="TNJ37721.1"/>
    </source>
</evidence>
<comment type="function">
    <text evidence="13">Catalyzes the reduction of the glycolytic intermediate dihydroxyacetone phosphate (DHAP) to sn-glycerol 3-phosphate (G3P), the key precursor for phospholipid synthesis.</text>
</comment>
<dbReference type="PIRSF" id="PIRSF000114">
    <property type="entry name" value="Glycerol-3-P_dh"/>
    <property type="match status" value="1"/>
</dbReference>
<dbReference type="PANTHER" id="PTHR11728:SF1">
    <property type="entry name" value="GLYCEROL-3-PHOSPHATE DEHYDROGENASE [NAD(+)] 2, CHLOROPLASTIC"/>
    <property type="match status" value="1"/>
</dbReference>
<feature type="binding site" evidence="13">
    <location>
        <position position="144"/>
    </location>
    <ligand>
        <name>sn-glycerol 3-phosphate</name>
        <dbReference type="ChEBI" id="CHEBI:57597"/>
    </ligand>
</feature>
<dbReference type="GO" id="GO:0046168">
    <property type="term" value="P:glycerol-3-phosphate catabolic process"/>
    <property type="evidence" value="ECO:0007669"/>
    <property type="project" value="InterPro"/>
</dbReference>
<evidence type="ECO:0000256" key="17">
    <source>
        <dbReference type="RuleBase" id="RU000437"/>
    </source>
</evidence>
<proteinExistence type="inferred from homology"/>
<feature type="binding site" evidence="13">
    <location>
        <position position="39"/>
    </location>
    <ligand>
        <name>NADPH</name>
        <dbReference type="ChEBI" id="CHEBI:57783"/>
    </ligand>
</feature>
<dbReference type="InterPro" id="IPR036291">
    <property type="entry name" value="NAD(P)-bd_dom_sf"/>
</dbReference>
<evidence type="ECO:0000256" key="14">
    <source>
        <dbReference type="PIRSR" id="PIRSR000114-1"/>
    </source>
</evidence>
<dbReference type="EMBL" id="VDCI01000001">
    <property type="protein sequence ID" value="TNJ37721.1"/>
    <property type="molecule type" value="Genomic_DNA"/>
</dbReference>
<comment type="caution">
    <text evidence="20">The sequence shown here is derived from an EMBL/GenBank/DDBJ whole genome shotgun (WGS) entry which is preliminary data.</text>
</comment>
<dbReference type="InterPro" id="IPR006109">
    <property type="entry name" value="G3P_DH_NAD-dep_C"/>
</dbReference>
<protein>
    <recommendedName>
        <fullName evidence="11 13">Glycerol-3-phosphate dehydrogenase [NAD(P)+]</fullName>
        <ecNumber evidence="10 13">1.1.1.94</ecNumber>
    </recommendedName>
    <alternativeName>
        <fullName evidence="13">NAD(P)(+)-dependent glycerol-3-phosphate dehydrogenase</fullName>
    </alternativeName>
    <alternativeName>
        <fullName evidence="12 13">NAD(P)H-dependent dihydroxyacetone-phosphate reductase</fullName>
    </alternativeName>
</protein>
<keyword evidence="13" id="KW-0547">Nucleotide-binding</keyword>
<evidence type="ECO:0000256" key="5">
    <source>
        <dbReference type="ARBA" id="ARBA00023027"/>
    </source>
</evidence>
<reference evidence="20 21" key="1">
    <citation type="submission" date="2019-05" db="EMBL/GenBank/DDBJ databases">
        <title>Draft Whole-Genome sequence of the green sulfur bacterium Prosthecochloris vibrioformis DSM 260.</title>
        <authorList>
            <person name="Meyer T.E."/>
            <person name="Kyndt J.A."/>
        </authorList>
    </citation>
    <scope>NUCLEOTIDE SEQUENCE [LARGE SCALE GENOMIC DNA]</scope>
    <source>
        <strain evidence="20 21">DSM 260</strain>
    </source>
</reference>
<feature type="binding site" evidence="13">
    <location>
        <position position="287"/>
    </location>
    <ligand>
        <name>NADPH</name>
        <dbReference type="ChEBI" id="CHEBI:57783"/>
    </ligand>
</feature>
<organism evidence="20 21">
    <name type="scientific">Prosthecochloris vibrioformis</name>
    <name type="common">Chlorobium vibrioforme</name>
    <dbReference type="NCBI Taxonomy" id="1098"/>
    <lineage>
        <taxon>Bacteria</taxon>
        <taxon>Pseudomonadati</taxon>
        <taxon>Chlorobiota</taxon>
        <taxon>Chlorobiia</taxon>
        <taxon>Chlorobiales</taxon>
        <taxon>Chlorobiaceae</taxon>
        <taxon>Prosthecochloris</taxon>
    </lineage>
</organism>
<evidence type="ECO:0000256" key="2">
    <source>
        <dbReference type="ARBA" id="ARBA00022516"/>
    </source>
</evidence>
<keyword evidence="3 13" id="KW-0521">NADP</keyword>
<dbReference type="Pfam" id="PF07479">
    <property type="entry name" value="NAD_Gly3P_dh_C"/>
    <property type="match status" value="1"/>
</dbReference>
<dbReference type="Pfam" id="PF01210">
    <property type="entry name" value="NAD_Gly3P_dh_N"/>
    <property type="match status" value="1"/>
</dbReference>
<dbReference type="Proteomes" id="UP000309544">
    <property type="component" value="Unassembled WGS sequence"/>
</dbReference>
<dbReference type="PANTHER" id="PTHR11728">
    <property type="entry name" value="GLYCEROL-3-PHOSPHATE DEHYDROGENASE"/>
    <property type="match status" value="1"/>
</dbReference>
<dbReference type="FunFam" id="3.40.50.720:FF:000019">
    <property type="entry name" value="Glycerol-3-phosphate dehydrogenase [NAD(P)+]"/>
    <property type="match status" value="1"/>
</dbReference>
<feature type="active site" description="Proton acceptor" evidence="13 14">
    <location>
        <position position="199"/>
    </location>
</feature>
<dbReference type="GO" id="GO:0141152">
    <property type="term" value="F:glycerol-3-phosphate dehydrogenase (NAD+) activity"/>
    <property type="evidence" value="ECO:0007669"/>
    <property type="project" value="RHEA"/>
</dbReference>
<evidence type="ECO:0000256" key="1">
    <source>
        <dbReference type="ARBA" id="ARBA00011009"/>
    </source>
</evidence>
<feature type="domain" description="Glycerol-3-phosphate dehydrogenase NAD-dependent C-terminal" evidence="19">
    <location>
        <begin position="188"/>
        <end position="328"/>
    </location>
</feature>
<dbReference type="SUPFAM" id="SSF48179">
    <property type="entry name" value="6-phosphogluconate dehydrogenase C-terminal domain-like"/>
    <property type="match status" value="1"/>
</dbReference>
<evidence type="ECO:0000256" key="9">
    <source>
        <dbReference type="ARBA" id="ARBA00052716"/>
    </source>
</evidence>
<feature type="binding site" evidence="13">
    <location>
        <position position="113"/>
    </location>
    <ligand>
        <name>sn-glycerol 3-phosphate</name>
        <dbReference type="ChEBI" id="CHEBI:57597"/>
    </ligand>
</feature>
<evidence type="ECO:0000256" key="11">
    <source>
        <dbReference type="ARBA" id="ARBA00069372"/>
    </source>
</evidence>
<keyword evidence="6 13" id="KW-0443">Lipid metabolism</keyword>
<dbReference type="InterPro" id="IPR013328">
    <property type="entry name" value="6PGD_dom2"/>
</dbReference>
<feature type="binding site" evidence="13">
    <location>
        <position position="40"/>
    </location>
    <ligand>
        <name>NADPH</name>
        <dbReference type="ChEBI" id="CHEBI:57783"/>
    </ligand>
</feature>
<feature type="binding site" evidence="13">
    <location>
        <position position="146"/>
    </location>
    <ligand>
        <name>sn-glycerol 3-phosphate</name>
        <dbReference type="ChEBI" id="CHEBI:57597"/>
    </ligand>
</feature>
<dbReference type="InterPro" id="IPR006168">
    <property type="entry name" value="G3P_DH_NAD-dep"/>
</dbReference>
<dbReference type="SUPFAM" id="SSF51735">
    <property type="entry name" value="NAD(P)-binding Rossmann-fold domains"/>
    <property type="match status" value="1"/>
</dbReference>
<dbReference type="PRINTS" id="PR00077">
    <property type="entry name" value="GPDHDRGNASE"/>
</dbReference>
<accession>A0A5C4S4X1</accession>
<feature type="binding site" evidence="16">
    <location>
        <position position="263"/>
    </location>
    <ligand>
        <name>NAD(+)</name>
        <dbReference type="ChEBI" id="CHEBI:57540"/>
    </ligand>
</feature>
<feature type="binding site" evidence="13">
    <location>
        <position position="148"/>
    </location>
    <ligand>
        <name>NADPH</name>
        <dbReference type="ChEBI" id="CHEBI:57783"/>
    </ligand>
</feature>
<dbReference type="GO" id="GO:0006650">
    <property type="term" value="P:glycerophospholipid metabolic process"/>
    <property type="evidence" value="ECO:0007669"/>
    <property type="project" value="UniProtKB-UniRule"/>
</dbReference>
<feature type="binding site" evidence="13">
    <location>
        <position position="19"/>
    </location>
    <ligand>
        <name>NADPH</name>
        <dbReference type="ChEBI" id="CHEBI:57783"/>
    </ligand>
</feature>